<keyword evidence="4" id="KW-0337">GPI-anchor biosynthesis</keyword>
<protein>
    <recommendedName>
        <fullName evidence="13">GPI transamidase component PIG-S</fullName>
    </recommendedName>
</protein>
<evidence type="ECO:0000256" key="8">
    <source>
        <dbReference type="ARBA" id="ARBA00023136"/>
    </source>
</evidence>
<evidence type="ECO:0000256" key="2">
    <source>
        <dbReference type="ARBA" id="ARBA00004687"/>
    </source>
</evidence>
<keyword evidence="8 10" id="KW-0472">Membrane</keyword>
<gene>
    <name evidence="11" type="ORF">WOLCODRAFT_139716</name>
</gene>
<evidence type="ECO:0000256" key="5">
    <source>
        <dbReference type="ARBA" id="ARBA00022692"/>
    </source>
</evidence>
<evidence type="ECO:0000256" key="9">
    <source>
        <dbReference type="ARBA" id="ARBA00023180"/>
    </source>
</evidence>
<evidence type="ECO:0000256" key="4">
    <source>
        <dbReference type="ARBA" id="ARBA00022502"/>
    </source>
</evidence>
<dbReference type="GO" id="GO:0016255">
    <property type="term" value="P:attachment of GPI anchor to protein"/>
    <property type="evidence" value="ECO:0007669"/>
    <property type="project" value="InterPro"/>
</dbReference>
<dbReference type="GO" id="GO:0006506">
    <property type="term" value="P:GPI anchor biosynthetic process"/>
    <property type="evidence" value="ECO:0007669"/>
    <property type="project" value="UniProtKB-UniPathway"/>
</dbReference>
<dbReference type="Pfam" id="PF10510">
    <property type="entry name" value="PIG-S"/>
    <property type="match status" value="1"/>
</dbReference>
<evidence type="ECO:0000256" key="3">
    <source>
        <dbReference type="ARBA" id="ARBA00005316"/>
    </source>
</evidence>
<evidence type="ECO:0000256" key="1">
    <source>
        <dbReference type="ARBA" id="ARBA00004477"/>
    </source>
</evidence>
<reference evidence="11 12" key="1">
    <citation type="journal article" date="2012" name="Science">
        <title>The Paleozoic origin of enzymatic lignin decomposition reconstructed from 31 fungal genomes.</title>
        <authorList>
            <person name="Floudas D."/>
            <person name="Binder M."/>
            <person name="Riley R."/>
            <person name="Barry K."/>
            <person name="Blanchette R.A."/>
            <person name="Henrissat B."/>
            <person name="Martinez A.T."/>
            <person name="Otillar R."/>
            <person name="Spatafora J.W."/>
            <person name="Yadav J.S."/>
            <person name="Aerts A."/>
            <person name="Benoit I."/>
            <person name="Boyd A."/>
            <person name="Carlson A."/>
            <person name="Copeland A."/>
            <person name="Coutinho P.M."/>
            <person name="de Vries R.P."/>
            <person name="Ferreira P."/>
            <person name="Findley K."/>
            <person name="Foster B."/>
            <person name="Gaskell J."/>
            <person name="Glotzer D."/>
            <person name="Gorecki P."/>
            <person name="Heitman J."/>
            <person name="Hesse C."/>
            <person name="Hori C."/>
            <person name="Igarashi K."/>
            <person name="Jurgens J.A."/>
            <person name="Kallen N."/>
            <person name="Kersten P."/>
            <person name="Kohler A."/>
            <person name="Kuees U."/>
            <person name="Kumar T.K.A."/>
            <person name="Kuo A."/>
            <person name="LaButti K."/>
            <person name="Larrondo L.F."/>
            <person name="Lindquist E."/>
            <person name="Ling A."/>
            <person name="Lombard V."/>
            <person name="Lucas S."/>
            <person name="Lundell T."/>
            <person name="Martin R."/>
            <person name="McLaughlin D.J."/>
            <person name="Morgenstern I."/>
            <person name="Morin E."/>
            <person name="Murat C."/>
            <person name="Nagy L.G."/>
            <person name="Nolan M."/>
            <person name="Ohm R.A."/>
            <person name="Patyshakuliyeva A."/>
            <person name="Rokas A."/>
            <person name="Ruiz-Duenas F.J."/>
            <person name="Sabat G."/>
            <person name="Salamov A."/>
            <person name="Samejima M."/>
            <person name="Schmutz J."/>
            <person name="Slot J.C."/>
            <person name="St John F."/>
            <person name="Stenlid J."/>
            <person name="Sun H."/>
            <person name="Sun S."/>
            <person name="Syed K."/>
            <person name="Tsang A."/>
            <person name="Wiebenga A."/>
            <person name="Young D."/>
            <person name="Pisabarro A."/>
            <person name="Eastwood D.C."/>
            <person name="Martin F."/>
            <person name="Cullen D."/>
            <person name="Grigoriev I.V."/>
            <person name="Hibbett D.S."/>
        </authorList>
    </citation>
    <scope>NUCLEOTIDE SEQUENCE [LARGE SCALE GENOMIC DNA]</scope>
    <source>
        <strain evidence="11 12">MD-104</strain>
    </source>
</reference>
<proteinExistence type="inferred from homology"/>
<keyword evidence="12" id="KW-1185">Reference proteome</keyword>
<dbReference type="STRING" id="742152.A0A2H3J8J7"/>
<keyword evidence="9" id="KW-0325">Glycoprotein</keyword>
<keyword evidence="6" id="KW-0256">Endoplasmic reticulum</keyword>
<keyword evidence="7 10" id="KW-1133">Transmembrane helix</keyword>
<evidence type="ECO:0000313" key="11">
    <source>
        <dbReference type="EMBL" id="PCH35059.1"/>
    </source>
</evidence>
<dbReference type="GO" id="GO:0042765">
    <property type="term" value="C:GPI-anchor transamidase complex"/>
    <property type="evidence" value="ECO:0007669"/>
    <property type="project" value="InterPro"/>
</dbReference>
<evidence type="ECO:0008006" key="13">
    <source>
        <dbReference type="Google" id="ProtNLM"/>
    </source>
</evidence>
<dbReference type="UniPathway" id="UPA00196"/>
<dbReference type="OMA" id="AEHKYAV"/>
<dbReference type="PANTHER" id="PTHR21072:SF13">
    <property type="entry name" value="GPI TRANSAMIDASE COMPONENT PIG-S"/>
    <property type="match status" value="1"/>
</dbReference>
<keyword evidence="5 10" id="KW-0812">Transmembrane</keyword>
<comment type="pathway">
    <text evidence="2">Glycolipid biosynthesis; glycosylphosphatidylinositol-anchor biosynthesis.</text>
</comment>
<sequence>MEQTAPVSPPILFESKTVRRYILASYWVVIILALPLWWTTTSIERQSLPTSDVLSRQSKELVFPVHVDIDAGNSKLDSTVLARGVQSYLDGNSDVQRSQLQIYVSTLHSTPGAYQVSLQSAVQDSTAEERQLMFSAHLDGEIQTTTDLAMGLADALATLLAPYTTLRTAHSDRAVTFAPRYRLAFTLLNEDAASENAVLSWDVANSLSKHLSPVLDRLSVLHNFTVESQVQYHAPLAFEPHTLYKGAAVEYGLTQEDLTVFVNSAEWTLSSSVSSDPVLHFVLFVPSSRHSPLRILGTDGIPATSSSFILPQWGGIVLFNPPTINVTRHLPTAALDSVFVTFRHQLTSLLGVPALPAQVHVETRAATSAGITDWQLDALLRRRAIENVGGAQETLQSIVRLVAQIENMPVGQDVKGDVQDALTALDEVYAAVPFSLEVALKHAGRALTLASRAFFNPGMLALLYFPAEHKYAVYTPLFASIAAPLVVAVLREVIAERKAAAENRHTRLKAE</sequence>
<dbReference type="InterPro" id="IPR019540">
    <property type="entry name" value="PtdIno-glycan_biosynth_class_S"/>
</dbReference>
<evidence type="ECO:0000313" key="12">
    <source>
        <dbReference type="Proteomes" id="UP000218811"/>
    </source>
</evidence>
<comment type="subcellular location">
    <subcellularLocation>
        <location evidence="1">Endoplasmic reticulum membrane</location>
        <topology evidence="1">Multi-pass membrane protein</topology>
    </subcellularLocation>
</comment>
<feature type="transmembrane region" description="Helical" evidence="10">
    <location>
        <begin position="471"/>
        <end position="490"/>
    </location>
</feature>
<feature type="transmembrane region" description="Helical" evidence="10">
    <location>
        <begin position="20"/>
        <end position="38"/>
    </location>
</feature>
<accession>A0A2H3J8J7</accession>
<evidence type="ECO:0000256" key="7">
    <source>
        <dbReference type="ARBA" id="ARBA00022989"/>
    </source>
</evidence>
<dbReference type="OrthoDB" id="28748at2759"/>
<organism evidence="11 12">
    <name type="scientific">Wolfiporia cocos (strain MD-104)</name>
    <name type="common">Brown rot fungus</name>
    <dbReference type="NCBI Taxonomy" id="742152"/>
    <lineage>
        <taxon>Eukaryota</taxon>
        <taxon>Fungi</taxon>
        <taxon>Dikarya</taxon>
        <taxon>Basidiomycota</taxon>
        <taxon>Agaricomycotina</taxon>
        <taxon>Agaricomycetes</taxon>
        <taxon>Polyporales</taxon>
        <taxon>Phaeolaceae</taxon>
        <taxon>Wolfiporia</taxon>
    </lineage>
</organism>
<name>A0A2H3J8J7_WOLCO</name>
<evidence type="ECO:0000256" key="10">
    <source>
        <dbReference type="SAM" id="Phobius"/>
    </source>
</evidence>
<dbReference type="EMBL" id="KB467843">
    <property type="protein sequence ID" value="PCH35059.1"/>
    <property type="molecule type" value="Genomic_DNA"/>
</dbReference>
<comment type="similarity">
    <text evidence="3">Belongs to the PIGS family.</text>
</comment>
<dbReference type="Proteomes" id="UP000218811">
    <property type="component" value="Unassembled WGS sequence"/>
</dbReference>
<dbReference type="AlphaFoldDB" id="A0A2H3J8J7"/>
<dbReference type="PANTHER" id="PTHR21072">
    <property type="entry name" value="GPI TRANSAMIDASE COMPONENT PIG-S"/>
    <property type="match status" value="1"/>
</dbReference>
<evidence type="ECO:0000256" key="6">
    <source>
        <dbReference type="ARBA" id="ARBA00022824"/>
    </source>
</evidence>